<keyword evidence="2" id="KW-1185">Reference proteome</keyword>
<evidence type="ECO:0000313" key="1">
    <source>
        <dbReference type="EMBL" id="SAL11822.1"/>
    </source>
</evidence>
<reference evidence="1" key="1">
    <citation type="submission" date="2016-01" db="EMBL/GenBank/DDBJ databases">
        <authorList>
            <person name="Peeters C."/>
        </authorList>
    </citation>
    <scope>NUCLEOTIDE SEQUENCE [LARGE SCALE GENOMIC DNA]</scope>
    <source>
        <strain evidence="1">LMG 22940</strain>
    </source>
</reference>
<proteinExistence type="predicted"/>
<comment type="caution">
    <text evidence="1">The sequence shown here is derived from an EMBL/GenBank/DDBJ whole genome shotgun (WGS) entry which is preliminary data.</text>
</comment>
<dbReference type="EMBL" id="FCON02000001">
    <property type="protein sequence ID" value="SAL11822.1"/>
    <property type="molecule type" value="Genomic_DNA"/>
</dbReference>
<gene>
    <name evidence="1" type="ORF">AWB68_00053</name>
</gene>
<evidence type="ECO:0000313" key="2">
    <source>
        <dbReference type="Proteomes" id="UP000054770"/>
    </source>
</evidence>
<sequence>MISRPKTPIEFARNLKFIFDHDLLLQDEFYTEANLKDVFNLEEVSIVDNGDKLERDIFIAANPPSSIFPRIKASEMFDGSLPGAVFVGGKKNNESGSIIAGINFGMSEGGPNFDETRSIFGNNFIRLQPEPNPHRIFIPATAPHGNETWRYEFIGGSKKSMITLGFNAAGELSGVNVKLSQN</sequence>
<accession>A0A158EWC2</accession>
<name>A0A158EWC2_9BURK</name>
<dbReference type="AlphaFoldDB" id="A0A158EWC2"/>
<organism evidence="1 2">
    <name type="scientific">Caballeronia choica</name>
    <dbReference type="NCBI Taxonomy" id="326476"/>
    <lineage>
        <taxon>Bacteria</taxon>
        <taxon>Pseudomonadati</taxon>
        <taxon>Pseudomonadota</taxon>
        <taxon>Betaproteobacteria</taxon>
        <taxon>Burkholderiales</taxon>
        <taxon>Burkholderiaceae</taxon>
        <taxon>Caballeronia</taxon>
    </lineage>
</organism>
<protein>
    <submittedName>
        <fullName evidence="1">Uncharacterized protein</fullName>
    </submittedName>
</protein>
<dbReference type="Proteomes" id="UP000054770">
    <property type="component" value="Unassembled WGS sequence"/>
</dbReference>